<proteinExistence type="predicted"/>
<feature type="region of interest" description="Disordered" evidence="1">
    <location>
        <begin position="1"/>
        <end position="29"/>
    </location>
</feature>
<dbReference type="InParanoid" id="A0A4S2N6B6"/>
<dbReference type="AlphaFoldDB" id="A0A4S2N6B6"/>
<dbReference type="OrthoDB" id="1112980at2759"/>
<dbReference type="STRING" id="341454.A0A4S2N6B6"/>
<dbReference type="Pfam" id="PF15370">
    <property type="entry name" value="NOPCHAP1"/>
    <property type="match status" value="1"/>
</dbReference>
<protein>
    <submittedName>
        <fullName evidence="2">Uncharacterized protein</fullName>
    </submittedName>
</protein>
<feature type="region of interest" description="Disordered" evidence="1">
    <location>
        <begin position="45"/>
        <end position="65"/>
    </location>
</feature>
<reference evidence="2 3" key="1">
    <citation type="submission" date="2019-04" db="EMBL/GenBank/DDBJ databases">
        <title>Comparative genomics and transcriptomics to analyze fruiting body development in filamentous ascomycetes.</title>
        <authorList>
            <consortium name="DOE Joint Genome Institute"/>
            <person name="Lutkenhaus R."/>
            <person name="Traeger S."/>
            <person name="Breuer J."/>
            <person name="Kuo A."/>
            <person name="Lipzen A."/>
            <person name="Pangilinan J."/>
            <person name="Dilworth D."/>
            <person name="Sandor L."/>
            <person name="Poggeler S."/>
            <person name="Barry K."/>
            <person name="Grigoriev I.V."/>
            <person name="Nowrousian M."/>
        </authorList>
    </citation>
    <scope>NUCLEOTIDE SEQUENCE [LARGE SCALE GENOMIC DNA]</scope>
    <source>
        <strain evidence="2 3">CBS 389.68</strain>
    </source>
</reference>
<keyword evidence="3" id="KW-1185">Reference proteome</keyword>
<feature type="compositionally biased region" description="Acidic residues" evidence="1">
    <location>
        <begin position="87"/>
        <end position="102"/>
    </location>
</feature>
<gene>
    <name evidence="2" type="ORF">EX30DRAFT_360799</name>
</gene>
<feature type="compositionally biased region" description="Basic and acidic residues" evidence="1">
    <location>
        <begin position="1"/>
        <end position="10"/>
    </location>
</feature>
<organism evidence="2 3">
    <name type="scientific">Ascodesmis nigricans</name>
    <dbReference type="NCBI Taxonomy" id="341454"/>
    <lineage>
        <taxon>Eukaryota</taxon>
        <taxon>Fungi</taxon>
        <taxon>Dikarya</taxon>
        <taxon>Ascomycota</taxon>
        <taxon>Pezizomycotina</taxon>
        <taxon>Pezizomycetes</taxon>
        <taxon>Pezizales</taxon>
        <taxon>Ascodesmidaceae</taxon>
        <taxon>Ascodesmis</taxon>
    </lineage>
</organism>
<dbReference type="GO" id="GO:0000492">
    <property type="term" value="P:box C/D snoRNP assembly"/>
    <property type="evidence" value="ECO:0007669"/>
    <property type="project" value="InterPro"/>
</dbReference>
<feature type="region of interest" description="Disordered" evidence="1">
    <location>
        <begin position="78"/>
        <end position="233"/>
    </location>
</feature>
<feature type="compositionally biased region" description="Basic and acidic residues" evidence="1">
    <location>
        <begin position="159"/>
        <end position="179"/>
    </location>
</feature>
<dbReference type="PANTHER" id="PTHR38489">
    <property type="entry name" value="HISTONE CHAPERONE DOMAIN-CONTAINING PROTEIN"/>
    <property type="match status" value="1"/>
</dbReference>
<evidence type="ECO:0000256" key="1">
    <source>
        <dbReference type="SAM" id="MobiDB-lite"/>
    </source>
</evidence>
<name>A0A4S2N6B6_9PEZI</name>
<dbReference type="EMBL" id="ML220112">
    <property type="protein sequence ID" value="TGZ84811.1"/>
    <property type="molecule type" value="Genomic_DNA"/>
</dbReference>
<evidence type="ECO:0000313" key="2">
    <source>
        <dbReference type="EMBL" id="TGZ84811.1"/>
    </source>
</evidence>
<dbReference type="Proteomes" id="UP000298138">
    <property type="component" value="Unassembled WGS sequence"/>
</dbReference>
<accession>A0A4S2N6B6</accession>
<evidence type="ECO:0000313" key="3">
    <source>
        <dbReference type="Proteomes" id="UP000298138"/>
    </source>
</evidence>
<feature type="compositionally biased region" description="Acidic residues" evidence="1">
    <location>
        <begin position="113"/>
        <end position="124"/>
    </location>
</feature>
<dbReference type="InterPro" id="IPR027921">
    <property type="entry name" value="NOPCHAP1"/>
</dbReference>
<sequence>MPDDTSEHLAKKPKITSSPPTFTAPPGERSDLLSRLNEFLPELQAANATLDPSRNMEELDSEDEQYIEMNLGLGVLKQIRPGQTDVSSDEEFDSSSDDDEEESEKKVDSTQGADDDSAMGDVEDPPLALLMSSKRHGKGPRGEPLLSEVRETAASPTPRHPEDHAGHGERPGKEKEMTLEKLLMSSKRHGKGPRGKPVIEEVEETANTPTPEQQEIEERRRRRSSVNEPRPTA</sequence>
<dbReference type="PANTHER" id="PTHR38489:SF1">
    <property type="entry name" value="HISTONE CHAPERONE DOMAIN-CONTAINING PROTEIN"/>
    <property type="match status" value="1"/>
</dbReference>